<reference evidence="2 3" key="1">
    <citation type="journal article" date="2016" name="Nat. Commun.">
        <title>Thousands of microbial genomes shed light on interconnected biogeochemical processes in an aquifer system.</title>
        <authorList>
            <person name="Anantharaman K."/>
            <person name="Brown C.T."/>
            <person name="Hug L.A."/>
            <person name="Sharon I."/>
            <person name="Castelle C.J."/>
            <person name="Probst A.J."/>
            <person name="Thomas B.C."/>
            <person name="Singh A."/>
            <person name="Wilkins M.J."/>
            <person name="Karaoz U."/>
            <person name="Brodie E.L."/>
            <person name="Williams K.H."/>
            <person name="Hubbard S.S."/>
            <person name="Banfield J.F."/>
        </authorList>
    </citation>
    <scope>NUCLEOTIDE SEQUENCE [LARGE SCALE GENOMIC DNA]</scope>
</reference>
<evidence type="ECO:0000256" key="1">
    <source>
        <dbReference type="SAM" id="Phobius"/>
    </source>
</evidence>
<feature type="transmembrane region" description="Helical" evidence="1">
    <location>
        <begin position="39"/>
        <end position="66"/>
    </location>
</feature>
<sequence>MALLAQSAGDLATGGLSQTGKAAGFGATALPIATLIGNLINVLLGFLGLILVGLLIYAGILYLTAGGAEERVKTAKRIMVNAVIGLVIVVSAYAISVFVIDQLSKTVSTTAPTGTAPLDDCPPGQIPAQGGGCF</sequence>
<protein>
    <submittedName>
        <fullName evidence="2">Uncharacterized protein</fullName>
    </submittedName>
</protein>
<dbReference type="AlphaFoldDB" id="A0A1F7TM07"/>
<accession>A0A1F7TM07</accession>
<gene>
    <name evidence="2" type="ORF">A2856_00795</name>
</gene>
<evidence type="ECO:0000313" key="3">
    <source>
        <dbReference type="Proteomes" id="UP000177885"/>
    </source>
</evidence>
<keyword evidence="1" id="KW-1133">Transmembrane helix</keyword>
<feature type="transmembrane region" description="Helical" evidence="1">
    <location>
        <begin position="78"/>
        <end position="100"/>
    </location>
</feature>
<dbReference type="EMBL" id="MGDT01000004">
    <property type="protein sequence ID" value="OGL67011.1"/>
    <property type="molecule type" value="Genomic_DNA"/>
</dbReference>
<keyword evidence="1" id="KW-0472">Membrane</keyword>
<evidence type="ECO:0000313" key="2">
    <source>
        <dbReference type="EMBL" id="OGL67011.1"/>
    </source>
</evidence>
<dbReference type="Pfam" id="PF18895">
    <property type="entry name" value="T4SS_pilin"/>
    <property type="match status" value="1"/>
</dbReference>
<comment type="caution">
    <text evidence="2">The sequence shown here is derived from an EMBL/GenBank/DDBJ whole genome shotgun (WGS) entry which is preliminary data.</text>
</comment>
<organism evidence="2 3">
    <name type="scientific">Candidatus Uhrbacteria bacterium RIFCSPHIGHO2_01_FULL_63_20</name>
    <dbReference type="NCBI Taxonomy" id="1802385"/>
    <lineage>
        <taxon>Bacteria</taxon>
        <taxon>Candidatus Uhriibacteriota</taxon>
    </lineage>
</organism>
<keyword evidence="1" id="KW-0812">Transmembrane</keyword>
<dbReference type="InterPro" id="IPR043993">
    <property type="entry name" value="T4SS_pilin"/>
</dbReference>
<proteinExistence type="predicted"/>
<name>A0A1F7TM07_9BACT</name>
<dbReference type="STRING" id="1802385.A2856_00795"/>
<dbReference type="Proteomes" id="UP000177885">
    <property type="component" value="Unassembled WGS sequence"/>
</dbReference>